<protein>
    <submittedName>
        <fullName evidence="7">Glycerol-3-phosphate transporter</fullName>
    </submittedName>
</protein>
<evidence type="ECO:0000313" key="7">
    <source>
        <dbReference type="EMBL" id="KKU34187.1"/>
    </source>
</evidence>
<evidence type="ECO:0000259" key="6">
    <source>
        <dbReference type="PROSITE" id="PS50850"/>
    </source>
</evidence>
<dbReference type="SUPFAM" id="SSF103473">
    <property type="entry name" value="MFS general substrate transporter"/>
    <property type="match status" value="1"/>
</dbReference>
<name>A0A0G1PNE2_9BACT</name>
<feature type="domain" description="Major facilitator superfamily (MFS) profile" evidence="6">
    <location>
        <begin position="39"/>
        <end position="452"/>
    </location>
</feature>
<dbReference type="InterPro" id="IPR011701">
    <property type="entry name" value="MFS"/>
</dbReference>
<dbReference type="AlphaFoldDB" id="A0A0G1PNE2"/>
<dbReference type="InterPro" id="IPR036259">
    <property type="entry name" value="MFS_trans_sf"/>
</dbReference>
<keyword evidence="4 5" id="KW-0472">Membrane</keyword>
<feature type="transmembrane region" description="Helical" evidence="5">
    <location>
        <begin position="104"/>
        <end position="129"/>
    </location>
</feature>
<dbReference type="Proteomes" id="UP000034705">
    <property type="component" value="Unassembled WGS sequence"/>
</dbReference>
<dbReference type="Gene3D" id="1.20.1250.20">
    <property type="entry name" value="MFS general substrate transporter like domains"/>
    <property type="match status" value="2"/>
</dbReference>
<reference evidence="7 8" key="1">
    <citation type="journal article" date="2015" name="Nature">
        <title>rRNA introns, odd ribosomes, and small enigmatic genomes across a large radiation of phyla.</title>
        <authorList>
            <person name="Brown C.T."/>
            <person name="Hug L.A."/>
            <person name="Thomas B.C."/>
            <person name="Sharon I."/>
            <person name="Castelle C.J."/>
            <person name="Singh A."/>
            <person name="Wilkins M.J."/>
            <person name="Williams K.H."/>
            <person name="Banfield J.F."/>
        </authorList>
    </citation>
    <scope>NUCLEOTIDE SEQUENCE [LARGE SCALE GENOMIC DNA]</scope>
</reference>
<accession>A0A0G1PNE2</accession>
<dbReference type="InterPro" id="IPR020846">
    <property type="entry name" value="MFS_dom"/>
</dbReference>
<dbReference type="InterPro" id="IPR051337">
    <property type="entry name" value="OPA_Antiporter"/>
</dbReference>
<feature type="transmembrane region" description="Helical" evidence="5">
    <location>
        <begin position="75"/>
        <end position="92"/>
    </location>
</feature>
<feature type="transmembrane region" description="Helical" evidence="5">
    <location>
        <begin position="335"/>
        <end position="353"/>
    </location>
</feature>
<evidence type="ECO:0000256" key="4">
    <source>
        <dbReference type="ARBA" id="ARBA00023136"/>
    </source>
</evidence>
<dbReference type="GO" id="GO:0012505">
    <property type="term" value="C:endomembrane system"/>
    <property type="evidence" value="ECO:0007669"/>
    <property type="project" value="UniProtKB-SubCell"/>
</dbReference>
<evidence type="ECO:0000256" key="1">
    <source>
        <dbReference type="ARBA" id="ARBA00004127"/>
    </source>
</evidence>
<feature type="transmembrane region" description="Helical" evidence="5">
    <location>
        <begin position="301"/>
        <end position="323"/>
    </location>
</feature>
<feature type="transmembrane region" description="Helical" evidence="5">
    <location>
        <begin position="359"/>
        <end position="379"/>
    </location>
</feature>
<dbReference type="PANTHER" id="PTHR43826">
    <property type="entry name" value="GLUCOSE-6-PHOSPHATE EXCHANGER SLC37A4"/>
    <property type="match status" value="1"/>
</dbReference>
<proteinExistence type="predicted"/>
<dbReference type="InterPro" id="IPR000849">
    <property type="entry name" value="Sugar_P_transporter"/>
</dbReference>
<evidence type="ECO:0000313" key="8">
    <source>
        <dbReference type="Proteomes" id="UP000034705"/>
    </source>
</evidence>
<dbReference type="EMBL" id="LCMG01000003">
    <property type="protein sequence ID" value="KKU34187.1"/>
    <property type="molecule type" value="Genomic_DNA"/>
</dbReference>
<evidence type="ECO:0000256" key="5">
    <source>
        <dbReference type="SAM" id="Phobius"/>
    </source>
</evidence>
<dbReference type="PROSITE" id="PS50850">
    <property type="entry name" value="MFS"/>
    <property type="match status" value="1"/>
</dbReference>
<feature type="transmembrane region" description="Helical" evidence="5">
    <location>
        <begin position="426"/>
        <end position="445"/>
    </location>
</feature>
<comment type="caution">
    <text evidence="7">The sequence shown here is derived from an EMBL/GenBank/DDBJ whole genome shotgun (WGS) entry which is preliminary data.</text>
</comment>
<feature type="transmembrane region" description="Helical" evidence="5">
    <location>
        <begin position="38"/>
        <end position="55"/>
    </location>
</feature>
<evidence type="ECO:0000256" key="3">
    <source>
        <dbReference type="ARBA" id="ARBA00022989"/>
    </source>
</evidence>
<feature type="transmembrane region" description="Helical" evidence="5">
    <location>
        <begin position="204"/>
        <end position="224"/>
    </location>
</feature>
<dbReference type="Pfam" id="PF07690">
    <property type="entry name" value="MFS_1"/>
    <property type="match status" value="1"/>
</dbReference>
<organism evidence="7 8">
    <name type="scientific">Candidatus Uhrbacteria bacterium GW2011_GWF2_46_218</name>
    <dbReference type="NCBI Taxonomy" id="1619001"/>
    <lineage>
        <taxon>Bacteria</taxon>
        <taxon>Candidatus Uhriibacteriota</taxon>
    </lineage>
</organism>
<dbReference type="PANTHER" id="PTHR43826:SF3">
    <property type="entry name" value="GLUCOSE-6-PHOSPHATE EXCHANGER SLC37A4"/>
    <property type="match status" value="1"/>
</dbReference>
<dbReference type="GO" id="GO:0016020">
    <property type="term" value="C:membrane"/>
    <property type="evidence" value="ECO:0007669"/>
    <property type="project" value="InterPro"/>
</dbReference>
<gene>
    <name evidence="7" type="ORF">UX45_C0003G0078</name>
</gene>
<feature type="transmembrane region" description="Helical" evidence="5">
    <location>
        <begin position="135"/>
        <end position="155"/>
    </location>
</feature>
<comment type="subcellular location">
    <subcellularLocation>
        <location evidence="1">Endomembrane system</location>
        <topology evidence="1">Multi-pass membrane protein</topology>
    </subcellularLocation>
</comment>
<dbReference type="GO" id="GO:0061513">
    <property type="term" value="F:glucose 6-phosphate:phosphate antiporter activity"/>
    <property type="evidence" value="ECO:0007669"/>
    <property type="project" value="TreeGrafter"/>
</dbReference>
<dbReference type="GO" id="GO:0035435">
    <property type="term" value="P:phosphate ion transmembrane transport"/>
    <property type="evidence" value="ECO:0007669"/>
    <property type="project" value="TreeGrafter"/>
</dbReference>
<keyword evidence="2 5" id="KW-0812">Transmembrane</keyword>
<dbReference type="PIRSF" id="PIRSF002808">
    <property type="entry name" value="Hexose_phosphate_transp"/>
    <property type="match status" value="1"/>
</dbReference>
<feature type="transmembrane region" description="Helical" evidence="5">
    <location>
        <begin position="176"/>
        <end position="198"/>
    </location>
</feature>
<keyword evidence="3 5" id="KW-1133">Transmembrane helix</keyword>
<evidence type="ECO:0000256" key="2">
    <source>
        <dbReference type="ARBA" id="ARBA00022692"/>
    </source>
</evidence>
<sequence length="472" mass="51711">MVSYAQFIPTSTFFKEEPNVTTLAFPNYPPSFILRRRANWLVLVITYASLYMGRYNLSIANKQITDTYGWSTTQIGTLLSFASLFYGLAAMFNGPIVDKFGGRVGMLVGASGACVFNIAFGLGAYLGFVDTKTTLFLYLTSVWVLNMYFQSFGALSIIKINAHWYHVKERGRFSAIFGSMIQLGRAAIYAMAAIPIVMDWPWQFKFFIPSVAILLMTIASYLVVQDSPATSGQGELETDDVSKGDTQKVTFGLVLKKVLTHPVTITITIAEMCTGVMRKGFEDWFPRYMQEAQHMALDNPVFTKGSFLIVMSGVAGAFAAGYLSDLLAKHRRPPIAAFGYLLVVLSLTAVALFSTNLPVVIVAFVTNSFGISIVHSMLSGTASMDFGGRKAAATATGFFDGMQYVGGSVAGYGIGRLIKGGDWTFWAPSMIGFAVAGGLLMLLIWNARPDRKTKNLWQLSIFGHWEKDKSAS</sequence>